<dbReference type="PANTHER" id="PTHR43451">
    <property type="entry name" value="ACETYLTRANSFERASE (GNAT) FAMILY PROTEIN"/>
    <property type="match status" value="1"/>
</dbReference>
<gene>
    <name evidence="2" type="ORF">RM543_15010</name>
</gene>
<dbReference type="EC" id="2.3.1.-" evidence="2"/>
<dbReference type="InterPro" id="IPR052564">
    <property type="entry name" value="N-acetyltrans/Recomb-assoc"/>
</dbReference>
<dbReference type="Gene3D" id="3.40.630.30">
    <property type="match status" value="1"/>
</dbReference>
<dbReference type="CDD" id="cd04301">
    <property type="entry name" value="NAT_SF"/>
    <property type="match status" value="1"/>
</dbReference>
<protein>
    <submittedName>
        <fullName evidence="2">GNAT family N-acetyltransferase</fullName>
        <ecNumber evidence="2">2.3.1.-</ecNumber>
    </submittedName>
</protein>
<dbReference type="RefSeq" id="WP_311693043.1">
    <property type="nucleotide sequence ID" value="NZ_JAVRHL010000003.1"/>
</dbReference>
<keyword evidence="2" id="KW-0808">Transferase</keyword>
<reference evidence="2 3" key="1">
    <citation type="submission" date="2023-09" db="EMBL/GenBank/DDBJ databases">
        <authorList>
            <person name="Rey-Velasco X."/>
        </authorList>
    </citation>
    <scope>NUCLEOTIDE SEQUENCE [LARGE SCALE GENOMIC DNA]</scope>
    <source>
        <strain evidence="2 3">F158</strain>
    </source>
</reference>
<name>A0ABU3DK83_9RHOB</name>
<organism evidence="2 3">
    <name type="scientific">Tropicimonas omnivorans</name>
    <dbReference type="NCBI Taxonomy" id="3075590"/>
    <lineage>
        <taxon>Bacteria</taxon>
        <taxon>Pseudomonadati</taxon>
        <taxon>Pseudomonadota</taxon>
        <taxon>Alphaproteobacteria</taxon>
        <taxon>Rhodobacterales</taxon>
        <taxon>Roseobacteraceae</taxon>
        <taxon>Tropicimonas</taxon>
    </lineage>
</organism>
<keyword evidence="2" id="KW-0012">Acyltransferase</keyword>
<dbReference type="EMBL" id="JAVRHL010000003">
    <property type="protein sequence ID" value="MDT0683998.1"/>
    <property type="molecule type" value="Genomic_DNA"/>
</dbReference>
<dbReference type="Proteomes" id="UP001265259">
    <property type="component" value="Unassembled WGS sequence"/>
</dbReference>
<dbReference type="SUPFAM" id="SSF55729">
    <property type="entry name" value="Acyl-CoA N-acyltransferases (Nat)"/>
    <property type="match status" value="1"/>
</dbReference>
<dbReference type="PANTHER" id="PTHR43451:SF1">
    <property type="entry name" value="ACETYLTRANSFERASE"/>
    <property type="match status" value="1"/>
</dbReference>
<comment type="caution">
    <text evidence="2">The sequence shown here is derived from an EMBL/GenBank/DDBJ whole genome shotgun (WGS) entry which is preliminary data.</text>
</comment>
<dbReference type="GO" id="GO:0016746">
    <property type="term" value="F:acyltransferase activity"/>
    <property type="evidence" value="ECO:0007669"/>
    <property type="project" value="UniProtKB-KW"/>
</dbReference>
<sequence>MDVRIRPLAPDDYYDAGRIFFCAIHDGTRAHYTSEQRRAWAGDTIDLDHWKARMAAQEGFVAVEGEETVGLMTIDGDGLVDLAFVMPSCAGKGIGRHLLKACEAWAAENGASPLRTFASKAARPFFEANGWRVIAGETVERRDVELTRFRMEKLPAECG</sequence>
<dbReference type="PROSITE" id="PS51186">
    <property type="entry name" value="GNAT"/>
    <property type="match status" value="1"/>
</dbReference>
<dbReference type="InterPro" id="IPR000182">
    <property type="entry name" value="GNAT_dom"/>
</dbReference>
<evidence type="ECO:0000313" key="2">
    <source>
        <dbReference type="EMBL" id="MDT0683998.1"/>
    </source>
</evidence>
<evidence type="ECO:0000313" key="3">
    <source>
        <dbReference type="Proteomes" id="UP001265259"/>
    </source>
</evidence>
<dbReference type="InterPro" id="IPR016181">
    <property type="entry name" value="Acyl_CoA_acyltransferase"/>
</dbReference>
<dbReference type="Pfam" id="PF13673">
    <property type="entry name" value="Acetyltransf_10"/>
    <property type="match status" value="1"/>
</dbReference>
<accession>A0ABU3DK83</accession>
<evidence type="ECO:0000259" key="1">
    <source>
        <dbReference type="PROSITE" id="PS51186"/>
    </source>
</evidence>
<keyword evidence="3" id="KW-1185">Reference proteome</keyword>
<feature type="domain" description="N-acetyltransferase" evidence="1">
    <location>
        <begin position="3"/>
        <end position="156"/>
    </location>
</feature>
<proteinExistence type="predicted"/>